<evidence type="ECO:0000313" key="1">
    <source>
        <dbReference type="EMBL" id="KHG17730.1"/>
    </source>
</evidence>
<name>A0A0B0NY42_GOSAR</name>
<dbReference type="Proteomes" id="UP000032142">
    <property type="component" value="Unassembled WGS sequence"/>
</dbReference>
<sequence>MDDNGLAFSEINNVYKG</sequence>
<keyword evidence="2" id="KW-1185">Reference proteome</keyword>
<dbReference type="AlphaFoldDB" id="A0A0B0NY42"/>
<gene>
    <name evidence="1" type="ORF">F383_02372</name>
</gene>
<protein>
    <submittedName>
        <fullName evidence="1">Uncharacterized protein</fullName>
    </submittedName>
</protein>
<organism evidence="1 2">
    <name type="scientific">Gossypium arboreum</name>
    <name type="common">Tree cotton</name>
    <name type="synonym">Gossypium nanking</name>
    <dbReference type="NCBI Taxonomy" id="29729"/>
    <lineage>
        <taxon>Eukaryota</taxon>
        <taxon>Viridiplantae</taxon>
        <taxon>Streptophyta</taxon>
        <taxon>Embryophyta</taxon>
        <taxon>Tracheophyta</taxon>
        <taxon>Spermatophyta</taxon>
        <taxon>Magnoliopsida</taxon>
        <taxon>eudicotyledons</taxon>
        <taxon>Gunneridae</taxon>
        <taxon>Pentapetalae</taxon>
        <taxon>rosids</taxon>
        <taxon>malvids</taxon>
        <taxon>Malvales</taxon>
        <taxon>Malvaceae</taxon>
        <taxon>Malvoideae</taxon>
        <taxon>Gossypium</taxon>
    </lineage>
</organism>
<reference evidence="2" key="1">
    <citation type="submission" date="2014-09" db="EMBL/GenBank/DDBJ databases">
        <authorList>
            <person name="Mudge J."/>
            <person name="Ramaraj T."/>
            <person name="Lindquist I.E."/>
            <person name="Bharti A.K."/>
            <person name="Sundararajan A."/>
            <person name="Cameron C.T."/>
            <person name="Woodward J.E."/>
            <person name="May G.D."/>
            <person name="Brubaker C."/>
            <person name="Broadhvest J."/>
            <person name="Wilkins T.A."/>
        </authorList>
    </citation>
    <scope>NUCLEOTIDE SEQUENCE</scope>
    <source>
        <strain evidence="2">cv. AKA8401</strain>
    </source>
</reference>
<evidence type="ECO:0000313" key="2">
    <source>
        <dbReference type="Proteomes" id="UP000032142"/>
    </source>
</evidence>
<dbReference type="EMBL" id="KN408896">
    <property type="protein sequence ID" value="KHG17730.1"/>
    <property type="molecule type" value="Genomic_DNA"/>
</dbReference>
<proteinExistence type="predicted"/>
<accession>A0A0B0NY42</accession>